<protein>
    <submittedName>
        <fullName evidence="2">Uncharacterized protein</fullName>
    </submittedName>
</protein>
<keyword evidence="3" id="KW-1185">Reference proteome</keyword>
<accession>A0A1B6QKF5</accession>
<sequence length="78" mass="8546">MHVLCAPSYEIWGFSPQTSSTVSLIPNPANLSTKVVEGIEGFVSPSLRSNSSNRSRRTTKKQPTCVARAKAQANRREI</sequence>
<evidence type="ECO:0000256" key="1">
    <source>
        <dbReference type="SAM" id="MobiDB-lite"/>
    </source>
</evidence>
<dbReference type="InParanoid" id="A0A1B6QKF5"/>
<organism evidence="2 3">
    <name type="scientific">Sorghum bicolor</name>
    <name type="common">Sorghum</name>
    <name type="synonym">Sorghum vulgare</name>
    <dbReference type="NCBI Taxonomy" id="4558"/>
    <lineage>
        <taxon>Eukaryota</taxon>
        <taxon>Viridiplantae</taxon>
        <taxon>Streptophyta</taxon>
        <taxon>Embryophyta</taxon>
        <taxon>Tracheophyta</taxon>
        <taxon>Spermatophyta</taxon>
        <taxon>Magnoliopsida</taxon>
        <taxon>Liliopsida</taxon>
        <taxon>Poales</taxon>
        <taxon>Poaceae</taxon>
        <taxon>PACMAD clade</taxon>
        <taxon>Panicoideae</taxon>
        <taxon>Andropogonodae</taxon>
        <taxon>Andropogoneae</taxon>
        <taxon>Sorghinae</taxon>
        <taxon>Sorghum</taxon>
    </lineage>
</organism>
<dbReference type="Gramene" id="KXG38404">
    <property type="protein sequence ID" value="KXG38404"/>
    <property type="gene ID" value="SORBI_3001G228500"/>
</dbReference>
<proteinExistence type="predicted"/>
<reference evidence="3" key="2">
    <citation type="journal article" date="2018" name="Plant J.">
        <title>The Sorghum bicolor reference genome: improved assembly, gene annotations, a transcriptome atlas, and signatures of genome organization.</title>
        <authorList>
            <person name="McCormick R.F."/>
            <person name="Truong S.K."/>
            <person name="Sreedasyam A."/>
            <person name="Jenkins J."/>
            <person name="Shu S."/>
            <person name="Sims D."/>
            <person name="Kennedy M."/>
            <person name="Amirebrahimi M."/>
            <person name="Weers B.D."/>
            <person name="McKinley B."/>
            <person name="Mattison A."/>
            <person name="Morishige D.T."/>
            <person name="Grimwood J."/>
            <person name="Schmutz J."/>
            <person name="Mullet J.E."/>
        </authorList>
    </citation>
    <scope>NUCLEOTIDE SEQUENCE [LARGE SCALE GENOMIC DNA]</scope>
    <source>
        <strain evidence="3">cv. BTx623</strain>
    </source>
</reference>
<reference evidence="2 3" key="1">
    <citation type="journal article" date="2009" name="Nature">
        <title>The Sorghum bicolor genome and the diversification of grasses.</title>
        <authorList>
            <person name="Paterson A.H."/>
            <person name="Bowers J.E."/>
            <person name="Bruggmann R."/>
            <person name="Dubchak I."/>
            <person name="Grimwood J."/>
            <person name="Gundlach H."/>
            <person name="Haberer G."/>
            <person name="Hellsten U."/>
            <person name="Mitros T."/>
            <person name="Poliakov A."/>
            <person name="Schmutz J."/>
            <person name="Spannagl M."/>
            <person name="Tang H."/>
            <person name="Wang X."/>
            <person name="Wicker T."/>
            <person name="Bharti A.K."/>
            <person name="Chapman J."/>
            <person name="Feltus F.A."/>
            <person name="Gowik U."/>
            <person name="Grigoriev I.V."/>
            <person name="Lyons E."/>
            <person name="Maher C.A."/>
            <person name="Martis M."/>
            <person name="Narechania A."/>
            <person name="Otillar R.P."/>
            <person name="Penning B.W."/>
            <person name="Salamov A.A."/>
            <person name="Wang Y."/>
            <person name="Zhang L."/>
            <person name="Carpita N.C."/>
            <person name="Freeling M."/>
            <person name="Gingle A.R."/>
            <person name="Hash C.T."/>
            <person name="Keller B."/>
            <person name="Klein P."/>
            <person name="Kresovich S."/>
            <person name="McCann M.C."/>
            <person name="Ming R."/>
            <person name="Peterson D.G."/>
            <person name="Mehboob-ur-Rahman"/>
            <person name="Ware D."/>
            <person name="Westhoff P."/>
            <person name="Mayer K.F."/>
            <person name="Messing J."/>
            <person name="Rokhsar D.S."/>
        </authorList>
    </citation>
    <scope>NUCLEOTIDE SEQUENCE [LARGE SCALE GENOMIC DNA]</scope>
    <source>
        <strain evidence="3">cv. BTx623</strain>
    </source>
</reference>
<gene>
    <name evidence="2" type="ORF">SORBI_3001G228500</name>
</gene>
<evidence type="ECO:0000313" key="2">
    <source>
        <dbReference type="EMBL" id="KXG38404.1"/>
    </source>
</evidence>
<dbReference type="EMBL" id="CM000760">
    <property type="protein sequence ID" value="KXG38404.1"/>
    <property type="molecule type" value="Genomic_DNA"/>
</dbReference>
<name>A0A1B6QKF5_SORBI</name>
<evidence type="ECO:0000313" key="3">
    <source>
        <dbReference type="Proteomes" id="UP000000768"/>
    </source>
</evidence>
<dbReference type="AlphaFoldDB" id="A0A1B6QKF5"/>
<dbReference type="Proteomes" id="UP000000768">
    <property type="component" value="Chromosome 1"/>
</dbReference>
<feature type="region of interest" description="Disordered" evidence="1">
    <location>
        <begin position="46"/>
        <end position="78"/>
    </location>
</feature>